<comment type="caution">
    <text evidence="1">The sequence shown here is derived from an EMBL/GenBank/DDBJ whole genome shotgun (WGS) entry which is preliminary data.</text>
</comment>
<dbReference type="Proteomes" id="UP000230869">
    <property type="component" value="Unassembled WGS sequence"/>
</dbReference>
<dbReference type="AlphaFoldDB" id="A0A2M6KAA2"/>
<reference evidence="1 2" key="1">
    <citation type="submission" date="2017-09" db="EMBL/GenBank/DDBJ databases">
        <title>Depth-based differentiation of microbial function through sediment-hosted aquifers and enrichment of novel symbionts in the deep terrestrial subsurface.</title>
        <authorList>
            <person name="Probst A.J."/>
            <person name="Ladd B."/>
            <person name="Jarett J.K."/>
            <person name="Geller-Mcgrath D.E."/>
            <person name="Sieber C.M."/>
            <person name="Emerson J.B."/>
            <person name="Anantharaman K."/>
            <person name="Thomas B.C."/>
            <person name="Malmstrom R."/>
            <person name="Stieglmeier M."/>
            <person name="Klingl A."/>
            <person name="Woyke T."/>
            <person name="Ryan C.M."/>
            <person name="Banfield J.F."/>
        </authorList>
    </citation>
    <scope>NUCLEOTIDE SEQUENCE [LARGE SCALE GENOMIC DNA]</scope>
    <source>
        <strain evidence="1">CG11_big_fil_rev_8_21_14_0_20_39_10</strain>
    </source>
</reference>
<dbReference type="EMBL" id="PCWW01000001">
    <property type="protein sequence ID" value="PIR14097.1"/>
    <property type="molecule type" value="Genomic_DNA"/>
</dbReference>
<evidence type="ECO:0000313" key="2">
    <source>
        <dbReference type="Proteomes" id="UP000230869"/>
    </source>
</evidence>
<protein>
    <submittedName>
        <fullName evidence="1">Uncharacterized protein</fullName>
    </submittedName>
</protein>
<gene>
    <name evidence="1" type="ORF">COV49_00040</name>
</gene>
<name>A0A2M6KAA2_9BACT</name>
<dbReference type="SUPFAM" id="SSF101386">
    <property type="entry name" value="all-alpha NTP pyrophosphatases"/>
    <property type="match status" value="1"/>
</dbReference>
<dbReference type="Gene3D" id="1.10.287.1080">
    <property type="entry name" value="MazG-like"/>
    <property type="match status" value="1"/>
</dbReference>
<proteinExistence type="predicted"/>
<evidence type="ECO:0000313" key="1">
    <source>
        <dbReference type="EMBL" id="PIR14097.1"/>
    </source>
</evidence>
<sequence>MSKQNDGNITLKELKKNILASVSDSDWEENCYPTSLAKSLVIVTNDLLKEFQYTDSVESWESITNPKSKRRIKQKMSQIFFQLMLFSEVTEIEIIHCVSERRRIELR</sequence>
<organism evidence="1 2">
    <name type="scientific">Candidatus Falkowbacteria bacterium CG11_big_fil_rev_8_21_14_0_20_39_10</name>
    <dbReference type="NCBI Taxonomy" id="1974570"/>
    <lineage>
        <taxon>Bacteria</taxon>
        <taxon>Candidatus Falkowiibacteriota</taxon>
    </lineage>
</organism>
<accession>A0A2M6KAA2</accession>